<organism evidence="3 4">
    <name type="scientific">Phytoactinopolyspora halotolerans</name>
    <dbReference type="NCBI Taxonomy" id="1981512"/>
    <lineage>
        <taxon>Bacteria</taxon>
        <taxon>Bacillati</taxon>
        <taxon>Actinomycetota</taxon>
        <taxon>Actinomycetes</taxon>
        <taxon>Jiangellales</taxon>
        <taxon>Jiangellaceae</taxon>
        <taxon>Phytoactinopolyspora</taxon>
    </lineage>
</organism>
<dbReference type="AlphaFoldDB" id="A0A6L9S5K7"/>
<gene>
    <name evidence="3" type="ORF">G1H10_06335</name>
</gene>
<accession>A0A6L9S5K7</accession>
<name>A0A6L9S5K7_9ACTN</name>
<evidence type="ECO:0000313" key="3">
    <source>
        <dbReference type="EMBL" id="NED99781.1"/>
    </source>
</evidence>
<evidence type="ECO:0000313" key="4">
    <source>
        <dbReference type="Proteomes" id="UP000475214"/>
    </source>
</evidence>
<evidence type="ECO:0000259" key="2">
    <source>
        <dbReference type="Pfam" id="PF18885"/>
    </source>
</evidence>
<dbReference type="RefSeq" id="WP_163734254.1">
    <property type="nucleotide sequence ID" value="NZ_JAAGOA010000003.1"/>
</dbReference>
<comment type="caution">
    <text evidence="3">The sequence shown here is derived from an EMBL/GenBank/DDBJ whole genome shotgun (WGS) entry which is preliminary data.</text>
</comment>
<protein>
    <recommendedName>
        <fullName evidence="2">DUF5648 domain-containing protein</fullName>
    </recommendedName>
</protein>
<feature type="region of interest" description="Disordered" evidence="1">
    <location>
        <begin position="52"/>
        <end position="72"/>
    </location>
</feature>
<dbReference type="InterPro" id="IPR043708">
    <property type="entry name" value="DUF5648"/>
</dbReference>
<evidence type="ECO:0000256" key="1">
    <source>
        <dbReference type="SAM" id="MobiDB-lite"/>
    </source>
</evidence>
<dbReference type="Gene3D" id="3.20.20.80">
    <property type="entry name" value="Glycosidases"/>
    <property type="match status" value="1"/>
</dbReference>
<feature type="domain" description="DUF5648" evidence="2">
    <location>
        <begin position="106"/>
        <end position="233"/>
    </location>
</feature>
<feature type="compositionally biased region" description="Polar residues" evidence="1">
    <location>
        <begin position="53"/>
        <end position="72"/>
    </location>
</feature>
<dbReference type="EMBL" id="JAAGOA010000003">
    <property type="protein sequence ID" value="NED99781.1"/>
    <property type="molecule type" value="Genomic_DNA"/>
</dbReference>
<sequence length="601" mass="66629">MPADDVTRARARWARMRGRRRKGSRRAAPAATAAGALLTTITTLITVGAAPGTASQASAPRPDSQQQESGVSAYSALATVHDAMVEQAADALAAEDAEPLPLVELVSKGGSGRLYTADAAEARGAAANGMTRTPGQIGYLPREPFTGSKPMYRLKPSPTASKWLFTAGKAERDRLIRQGWVYEGIAAHLYTEPGPGLVELRRFTNGKEWRLALKPRTAELQNAGYTLDGPVGYVHENWVRAGAVYFGMFNIDGHQNTIRRTEEVYGREGDWWGGVRDFYDGHHYATDNWPDTDFSYLKPSIGYYDDSHPETLEKHIDQATSSGLSFFSFYWYWNSQTQQGQVTDAALDAFLAADNKDEIDFTVGLCAHPFGGLRIPPEQFGAVADVLVDTYLSQENTLRTNDDRKILNICDARGIGDGSNAQISQFISTVRQKARQRLDENIYVMINQGGFDPRQVRNAGGDAAYCTTDGPAVEAESYRRYLERQRSFYDAAPGAYGRCVMSDFDERPRYPIETPNVDDIRWMPDHTMDGFRQAVHNVRADMQASTRPPEVDNLLYVYAWNEWHEGGAIEPNERDGCAYLDILREELRMSQGSGCVAVPPS</sequence>
<keyword evidence="4" id="KW-1185">Reference proteome</keyword>
<dbReference type="Proteomes" id="UP000475214">
    <property type="component" value="Unassembled WGS sequence"/>
</dbReference>
<dbReference type="PANTHER" id="PTHR41244">
    <property type="entry name" value="RHAMNAN SYNTHESIS F"/>
    <property type="match status" value="1"/>
</dbReference>
<dbReference type="Pfam" id="PF18885">
    <property type="entry name" value="DUF5648"/>
    <property type="match status" value="1"/>
</dbReference>
<dbReference type="PANTHER" id="PTHR41244:SF1">
    <property type="entry name" value="GLYCOSYLTRANSFERASE"/>
    <property type="match status" value="1"/>
</dbReference>
<dbReference type="InterPro" id="IPR032719">
    <property type="entry name" value="WbsX"/>
</dbReference>
<proteinExistence type="predicted"/>
<reference evidence="3 4" key="1">
    <citation type="submission" date="2020-02" db="EMBL/GenBank/DDBJ databases">
        <authorList>
            <person name="Li X.-J."/>
            <person name="Han X.-M."/>
        </authorList>
    </citation>
    <scope>NUCLEOTIDE SEQUENCE [LARGE SCALE GENOMIC DNA]</scope>
    <source>
        <strain evidence="3 4">CCTCC AB 2017055</strain>
    </source>
</reference>
<dbReference type="Pfam" id="PF14307">
    <property type="entry name" value="Glyco_tran_WbsX"/>
    <property type="match status" value="1"/>
</dbReference>